<comment type="caution">
    <text evidence="2">The sequence shown here is derived from an EMBL/GenBank/DDBJ whole genome shotgun (WGS) entry which is preliminary data.</text>
</comment>
<accession>X0YA46</accession>
<dbReference type="SUPFAM" id="SSF51126">
    <property type="entry name" value="Pectin lyase-like"/>
    <property type="match status" value="1"/>
</dbReference>
<dbReference type="AlphaFoldDB" id="X0YA46"/>
<dbReference type="InterPro" id="IPR039448">
    <property type="entry name" value="Beta_helix"/>
</dbReference>
<dbReference type="InterPro" id="IPR011050">
    <property type="entry name" value="Pectin_lyase_fold/virulence"/>
</dbReference>
<evidence type="ECO:0000259" key="1">
    <source>
        <dbReference type="Pfam" id="PF13229"/>
    </source>
</evidence>
<proteinExistence type="predicted"/>
<protein>
    <recommendedName>
        <fullName evidence="1">Right handed beta helix domain-containing protein</fullName>
    </recommendedName>
</protein>
<dbReference type="Gene3D" id="2.160.20.10">
    <property type="entry name" value="Single-stranded right-handed beta-helix, Pectin lyase-like"/>
    <property type="match status" value="1"/>
</dbReference>
<reference evidence="2" key="1">
    <citation type="journal article" date="2014" name="Front. Microbiol.">
        <title>High frequency of phylogenetically diverse reductive dehalogenase-homologous genes in deep subseafloor sedimentary metagenomes.</title>
        <authorList>
            <person name="Kawai M."/>
            <person name="Futagami T."/>
            <person name="Toyoda A."/>
            <person name="Takaki Y."/>
            <person name="Nishi S."/>
            <person name="Hori S."/>
            <person name="Arai W."/>
            <person name="Tsubouchi T."/>
            <person name="Morono Y."/>
            <person name="Uchiyama I."/>
            <person name="Ito T."/>
            <person name="Fujiyama A."/>
            <person name="Inagaki F."/>
            <person name="Takami H."/>
        </authorList>
    </citation>
    <scope>NUCLEOTIDE SEQUENCE</scope>
    <source>
        <strain evidence="2">Expedition CK06-06</strain>
    </source>
</reference>
<feature type="domain" description="Right handed beta helix" evidence="1">
    <location>
        <begin position="7"/>
        <end position="105"/>
    </location>
</feature>
<dbReference type="InterPro" id="IPR012334">
    <property type="entry name" value="Pectin_lyas_fold"/>
</dbReference>
<feature type="non-terminal residue" evidence="2">
    <location>
        <position position="1"/>
    </location>
</feature>
<sequence length="170" mass="19058">DVGGVYTLGVSPGTRIRHNRIHDVRAHKCGGWGIYTDEGSSDILIESNLVYNTSHGGFHIHYGRDNVVRNNIFAFSREAQIVRTREEPHLAVTFTNNIVYCDNGAVLGGNWRSGNFRFDRNLYWVTTGVPPDFGGRSFAQWQAALQDQQSRVADPRFVNPAQGDFRIGYG</sequence>
<name>X0YA46_9ZZZZ</name>
<dbReference type="Pfam" id="PF13229">
    <property type="entry name" value="Beta_helix"/>
    <property type="match status" value="1"/>
</dbReference>
<organism evidence="2">
    <name type="scientific">marine sediment metagenome</name>
    <dbReference type="NCBI Taxonomy" id="412755"/>
    <lineage>
        <taxon>unclassified sequences</taxon>
        <taxon>metagenomes</taxon>
        <taxon>ecological metagenomes</taxon>
    </lineage>
</organism>
<gene>
    <name evidence="2" type="ORF">S01H1_83310</name>
</gene>
<dbReference type="PANTHER" id="PTHR36453">
    <property type="entry name" value="SECRETED PROTEIN-RELATED"/>
    <property type="match status" value="1"/>
</dbReference>
<evidence type="ECO:0000313" key="2">
    <source>
        <dbReference type="EMBL" id="GAG44162.1"/>
    </source>
</evidence>
<dbReference type="InterPro" id="IPR022441">
    <property type="entry name" value="Para_beta_helix_rpt-2"/>
</dbReference>
<dbReference type="NCBIfam" id="TIGR03804">
    <property type="entry name" value="para_beta_helix"/>
    <property type="match status" value="1"/>
</dbReference>
<dbReference type="EMBL" id="BARS01056613">
    <property type="protein sequence ID" value="GAG44162.1"/>
    <property type="molecule type" value="Genomic_DNA"/>
</dbReference>
<feature type="non-terminal residue" evidence="2">
    <location>
        <position position="170"/>
    </location>
</feature>
<dbReference type="PANTHER" id="PTHR36453:SF1">
    <property type="entry name" value="RIGHT HANDED BETA HELIX DOMAIN-CONTAINING PROTEIN"/>
    <property type="match status" value="1"/>
</dbReference>